<organism evidence="2 3">
    <name type="scientific">Trichoderma harzianum CBS 226.95</name>
    <dbReference type="NCBI Taxonomy" id="983964"/>
    <lineage>
        <taxon>Eukaryota</taxon>
        <taxon>Fungi</taxon>
        <taxon>Dikarya</taxon>
        <taxon>Ascomycota</taxon>
        <taxon>Pezizomycotina</taxon>
        <taxon>Sordariomycetes</taxon>
        <taxon>Hypocreomycetidae</taxon>
        <taxon>Hypocreales</taxon>
        <taxon>Hypocreaceae</taxon>
        <taxon>Trichoderma</taxon>
    </lineage>
</organism>
<accession>A0A2T4A2P0</accession>
<evidence type="ECO:0000313" key="3">
    <source>
        <dbReference type="Proteomes" id="UP000241690"/>
    </source>
</evidence>
<dbReference type="Proteomes" id="UP000241690">
    <property type="component" value="Unassembled WGS sequence"/>
</dbReference>
<sequence length="164" mass="18344">MNWKMVQSCFTPCPDKEVITSDARDSTRLFMSHSIDLLCPACGYPRRPQATPAPTNGGKLDKGNLRLQEGWAFLCTTPAACGWHLCADSVHLRDDVLSLHNIQNSELYQIINCYYAILRSFCSCSSKASTTIIFWCITQSQEPSPPRQDSDMPDLGLQQHSETV</sequence>
<gene>
    <name evidence="2" type="ORF">M431DRAFT_239584</name>
</gene>
<keyword evidence="3" id="KW-1185">Reference proteome</keyword>
<dbReference type="AlphaFoldDB" id="A0A2T4A2P0"/>
<dbReference type="GeneID" id="36622275"/>
<evidence type="ECO:0000313" key="2">
    <source>
        <dbReference type="EMBL" id="PTB51326.1"/>
    </source>
</evidence>
<evidence type="ECO:0000256" key="1">
    <source>
        <dbReference type="SAM" id="MobiDB-lite"/>
    </source>
</evidence>
<dbReference type="RefSeq" id="XP_024771003.1">
    <property type="nucleotide sequence ID" value="XM_024913712.1"/>
</dbReference>
<name>A0A2T4A2P0_TRIHA</name>
<proteinExistence type="predicted"/>
<reference evidence="2 3" key="1">
    <citation type="submission" date="2016-07" db="EMBL/GenBank/DDBJ databases">
        <title>Multiple horizontal gene transfer events from other fungi enriched the ability of initially mycotrophic Trichoderma (Ascomycota) to feed on dead plant biomass.</title>
        <authorList>
            <consortium name="DOE Joint Genome Institute"/>
            <person name="Aerts A."/>
            <person name="Atanasova L."/>
            <person name="Chenthamara K."/>
            <person name="Zhang J."/>
            <person name="Grujic M."/>
            <person name="Henrissat B."/>
            <person name="Kuo A."/>
            <person name="Salamov A."/>
            <person name="Lipzen A."/>
            <person name="Labutti K."/>
            <person name="Barry K."/>
            <person name="Miao Y."/>
            <person name="Rahimi M.J."/>
            <person name="Shen Q."/>
            <person name="Grigoriev I.V."/>
            <person name="Kubicek C.P."/>
            <person name="Druzhinina I.S."/>
        </authorList>
    </citation>
    <scope>NUCLEOTIDE SEQUENCE [LARGE SCALE GENOMIC DNA]</scope>
    <source>
        <strain evidence="2 3">CBS 226.95</strain>
    </source>
</reference>
<feature type="region of interest" description="Disordered" evidence="1">
    <location>
        <begin position="142"/>
        <end position="164"/>
    </location>
</feature>
<protein>
    <submittedName>
        <fullName evidence="2">Uncharacterized protein</fullName>
    </submittedName>
</protein>
<dbReference type="EMBL" id="KZ679686">
    <property type="protein sequence ID" value="PTB51326.1"/>
    <property type="molecule type" value="Genomic_DNA"/>
</dbReference>